<evidence type="ECO:0000313" key="2">
    <source>
        <dbReference type="EMBL" id="ACV77240.1"/>
    </source>
</evidence>
<keyword evidence="2" id="KW-0413">Isomerase</keyword>
<keyword evidence="3" id="KW-1185">Reference proteome</keyword>
<comment type="similarity">
    <text evidence="1">Belongs to the LacAB/RpiB family.</text>
</comment>
<dbReference type="AlphaFoldDB" id="C8X9H2"/>
<dbReference type="FunCoup" id="C8X9H2">
    <property type="interactions" value="173"/>
</dbReference>
<dbReference type="NCBIfam" id="TIGR00689">
    <property type="entry name" value="rpiB_lacA_lacB"/>
    <property type="match status" value="1"/>
</dbReference>
<gene>
    <name evidence="2" type="ordered locus">Namu_0829</name>
</gene>
<dbReference type="InterPro" id="IPR003500">
    <property type="entry name" value="RpiB_LacA_LacB"/>
</dbReference>
<dbReference type="GO" id="GO:0004751">
    <property type="term" value="F:ribose-5-phosphate isomerase activity"/>
    <property type="evidence" value="ECO:0007669"/>
    <property type="project" value="TreeGrafter"/>
</dbReference>
<evidence type="ECO:0000313" key="3">
    <source>
        <dbReference type="Proteomes" id="UP000002218"/>
    </source>
</evidence>
<dbReference type="STRING" id="479431.Namu_0829"/>
<dbReference type="OrthoDB" id="1778624at2"/>
<organism evidence="2 3">
    <name type="scientific">Nakamurella multipartita (strain ATCC 700099 / DSM 44233 / CIP 104796 / JCM 9543 / NBRC 105858 / Y-104)</name>
    <name type="common">Microsphaera multipartita</name>
    <dbReference type="NCBI Taxonomy" id="479431"/>
    <lineage>
        <taxon>Bacteria</taxon>
        <taxon>Bacillati</taxon>
        <taxon>Actinomycetota</taxon>
        <taxon>Actinomycetes</taxon>
        <taxon>Nakamurellales</taxon>
        <taxon>Nakamurellaceae</taxon>
        <taxon>Nakamurella</taxon>
    </lineage>
</organism>
<sequence length="167" mass="17931" precursor="true">MRIAMANDHAGYPMKSQIKQWLTEQGHEVVDFGTHDEQACDLPDFAYPAALALGRGEVDRAIMVDGVGYGSAMIANKVRGVFAAVCQDPFCAELARSHSDTNALCLGGKIIGPAIAMEIVRVWMSTDWLGVPGAPGGDEKYRRRVEKVVAIDARGLREASEIGPSDG</sequence>
<dbReference type="InterPro" id="IPR036569">
    <property type="entry name" value="RpiB_LacA_LacB_sf"/>
</dbReference>
<dbReference type="RefSeq" id="WP_015746156.1">
    <property type="nucleotide sequence ID" value="NC_013235.1"/>
</dbReference>
<dbReference type="Pfam" id="PF02502">
    <property type="entry name" value="LacAB_rpiB"/>
    <property type="match status" value="1"/>
</dbReference>
<accession>C8X9H2</accession>
<reference evidence="3" key="1">
    <citation type="submission" date="2009-09" db="EMBL/GenBank/DDBJ databases">
        <title>The complete genome of Nakamurella multipartita DSM 44233.</title>
        <authorList>
            <consortium name="US DOE Joint Genome Institute (JGI-PGF)"/>
            <person name="Lucas S."/>
            <person name="Copeland A."/>
            <person name="Lapidus A."/>
            <person name="Glavina del Rio T."/>
            <person name="Dalin E."/>
            <person name="Tice H."/>
            <person name="Bruce D."/>
            <person name="Goodwin L."/>
            <person name="Pitluck S."/>
            <person name="Kyrpides N."/>
            <person name="Mavromatis K."/>
            <person name="Ivanova N."/>
            <person name="Ovchinnikova G."/>
            <person name="Sims D."/>
            <person name="Meincke L."/>
            <person name="Brettin T."/>
            <person name="Detter J.C."/>
            <person name="Han C."/>
            <person name="Larimer F."/>
            <person name="Land M."/>
            <person name="Hauser L."/>
            <person name="Markowitz V."/>
            <person name="Cheng J.-F."/>
            <person name="Hugenholtz P."/>
            <person name="Woyke T."/>
            <person name="Wu D."/>
            <person name="Klenk H.-P."/>
            <person name="Eisen J.A."/>
        </authorList>
    </citation>
    <scope>NUCLEOTIDE SEQUENCE [LARGE SCALE GENOMIC DNA]</scope>
    <source>
        <strain evidence="3">ATCC 700099 / DSM 44233 / CIP 104796 / JCM 9543 / NBRC 105858 / Y-104</strain>
    </source>
</reference>
<dbReference type="eggNOG" id="COG0698">
    <property type="taxonomic scope" value="Bacteria"/>
</dbReference>
<dbReference type="PANTHER" id="PTHR30345:SF0">
    <property type="entry name" value="DNA DAMAGE-REPAIR_TOLERATION PROTEIN DRT102"/>
    <property type="match status" value="1"/>
</dbReference>
<dbReference type="GO" id="GO:0009052">
    <property type="term" value="P:pentose-phosphate shunt, non-oxidative branch"/>
    <property type="evidence" value="ECO:0007669"/>
    <property type="project" value="TreeGrafter"/>
</dbReference>
<dbReference type="Gene3D" id="3.40.1400.10">
    <property type="entry name" value="Sugar-phosphate isomerase, RpiB/LacA/LacB"/>
    <property type="match status" value="1"/>
</dbReference>
<dbReference type="SUPFAM" id="SSF89623">
    <property type="entry name" value="Ribose/Galactose isomerase RpiB/AlsB"/>
    <property type="match status" value="1"/>
</dbReference>
<dbReference type="GO" id="GO:0019316">
    <property type="term" value="P:D-allose catabolic process"/>
    <property type="evidence" value="ECO:0007669"/>
    <property type="project" value="TreeGrafter"/>
</dbReference>
<proteinExistence type="inferred from homology"/>
<protein>
    <submittedName>
        <fullName evidence="2">Sugar-phosphate isomerase, RpiB/LacA/LacB family</fullName>
    </submittedName>
</protein>
<evidence type="ECO:0000256" key="1">
    <source>
        <dbReference type="ARBA" id="ARBA00008754"/>
    </source>
</evidence>
<dbReference type="Proteomes" id="UP000002218">
    <property type="component" value="Chromosome"/>
</dbReference>
<reference evidence="2 3" key="2">
    <citation type="journal article" date="2010" name="Stand. Genomic Sci.">
        <title>Complete genome sequence of Nakamurella multipartita type strain (Y-104).</title>
        <authorList>
            <person name="Tice H."/>
            <person name="Mayilraj S."/>
            <person name="Sims D."/>
            <person name="Lapidus A."/>
            <person name="Nolan M."/>
            <person name="Lucas S."/>
            <person name="Glavina Del Rio T."/>
            <person name="Copeland A."/>
            <person name="Cheng J.F."/>
            <person name="Meincke L."/>
            <person name="Bruce D."/>
            <person name="Goodwin L."/>
            <person name="Pitluck S."/>
            <person name="Ivanova N."/>
            <person name="Mavromatis K."/>
            <person name="Ovchinnikova G."/>
            <person name="Pati A."/>
            <person name="Chen A."/>
            <person name="Palaniappan K."/>
            <person name="Land M."/>
            <person name="Hauser L."/>
            <person name="Chang Y.J."/>
            <person name="Jeffries C.D."/>
            <person name="Detter J.C."/>
            <person name="Brettin T."/>
            <person name="Rohde M."/>
            <person name="Goker M."/>
            <person name="Bristow J."/>
            <person name="Eisen J.A."/>
            <person name="Markowitz V."/>
            <person name="Hugenholtz P."/>
            <person name="Kyrpides N.C."/>
            <person name="Klenk H.P."/>
            <person name="Chen F."/>
        </authorList>
    </citation>
    <scope>NUCLEOTIDE SEQUENCE [LARGE SCALE GENOMIC DNA]</scope>
    <source>
        <strain evidence="3">ATCC 700099 / DSM 44233 / CIP 104796 / JCM 9543 / NBRC 105858 / Y-104</strain>
    </source>
</reference>
<dbReference type="PANTHER" id="PTHR30345">
    <property type="entry name" value="RIBOSE-5-PHOSPHATE ISOMERASE B"/>
    <property type="match status" value="1"/>
</dbReference>
<dbReference type="KEGG" id="nml:Namu_0829"/>
<name>C8X9H2_NAKMY</name>
<dbReference type="InParanoid" id="C8X9H2"/>
<dbReference type="HOGENOM" id="CLU_091396_4_1_11"/>
<dbReference type="EMBL" id="CP001737">
    <property type="protein sequence ID" value="ACV77240.1"/>
    <property type="molecule type" value="Genomic_DNA"/>
</dbReference>